<dbReference type="GO" id="GO:0007165">
    <property type="term" value="P:signal transduction"/>
    <property type="evidence" value="ECO:0007669"/>
    <property type="project" value="InterPro"/>
</dbReference>
<feature type="compositionally biased region" description="Basic residues" evidence="1">
    <location>
        <begin position="55"/>
        <end position="64"/>
    </location>
</feature>
<accession>A0AAV8WJA9</accession>
<sequence>MSSQLGDCNDDLTTDALPSPLRDENQNSRQISSDESNNKETQFDEEIHTNSSRTSYRKTKTRGFTKVKRASPATAYASIININNSKDVHVGAKITYNLNNRSENTPEKADVVETNAIKSLRINTDILTRNDLLFVSTHMDETWQDVARALNFSDGQIQQFLINHKHSGIKEVIYQVLLDWSQNEPTEATVGNLANVLWENNQRDVVKRWSEKNQ</sequence>
<proteinExistence type="predicted"/>
<dbReference type="SUPFAM" id="SSF47986">
    <property type="entry name" value="DEATH domain"/>
    <property type="match status" value="1"/>
</dbReference>
<protein>
    <recommendedName>
        <fullName evidence="2">Death domain-containing protein</fullName>
    </recommendedName>
</protein>
<evidence type="ECO:0000313" key="3">
    <source>
        <dbReference type="EMBL" id="KAJ8926875.1"/>
    </source>
</evidence>
<evidence type="ECO:0000256" key="1">
    <source>
        <dbReference type="SAM" id="MobiDB-lite"/>
    </source>
</evidence>
<feature type="region of interest" description="Disordered" evidence="1">
    <location>
        <begin position="1"/>
        <end position="64"/>
    </location>
</feature>
<dbReference type="CDD" id="cd01670">
    <property type="entry name" value="Death"/>
    <property type="match status" value="1"/>
</dbReference>
<evidence type="ECO:0000259" key="2">
    <source>
        <dbReference type="PROSITE" id="PS50017"/>
    </source>
</evidence>
<dbReference type="PROSITE" id="PS50017">
    <property type="entry name" value="DEATH_DOMAIN"/>
    <property type="match status" value="1"/>
</dbReference>
<name>A0AAV8WJA9_9CUCU</name>
<dbReference type="Proteomes" id="UP001162156">
    <property type="component" value="Unassembled WGS sequence"/>
</dbReference>
<keyword evidence="4" id="KW-1185">Reference proteome</keyword>
<dbReference type="Gene3D" id="1.10.533.10">
    <property type="entry name" value="Death Domain, Fas"/>
    <property type="match status" value="1"/>
</dbReference>
<dbReference type="Pfam" id="PF00531">
    <property type="entry name" value="Death"/>
    <property type="match status" value="1"/>
</dbReference>
<dbReference type="InterPro" id="IPR000488">
    <property type="entry name" value="Death_dom"/>
</dbReference>
<feature type="domain" description="Death" evidence="2">
    <location>
        <begin position="128"/>
        <end position="213"/>
    </location>
</feature>
<gene>
    <name evidence="3" type="ORF">NQ314_020726</name>
</gene>
<reference evidence="3" key="1">
    <citation type="journal article" date="2023" name="Insect Mol. Biol.">
        <title>Genome sequencing provides insights into the evolution of gene families encoding plant cell wall-degrading enzymes in longhorned beetles.</title>
        <authorList>
            <person name="Shin N.R."/>
            <person name="Okamura Y."/>
            <person name="Kirsch R."/>
            <person name="Pauchet Y."/>
        </authorList>
    </citation>
    <scope>NUCLEOTIDE SEQUENCE</scope>
    <source>
        <strain evidence="3">RBIC_L_NR</strain>
    </source>
</reference>
<dbReference type="EMBL" id="JANEYF010005770">
    <property type="protein sequence ID" value="KAJ8926875.1"/>
    <property type="molecule type" value="Genomic_DNA"/>
</dbReference>
<comment type="caution">
    <text evidence="3">The sequence shown here is derived from an EMBL/GenBank/DDBJ whole genome shotgun (WGS) entry which is preliminary data.</text>
</comment>
<dbReference type="AlphaFoldDB" id="A0AAV8WJA9"/>
<organism evidence="3 4">
    <name type="scientific">Rhamnusium bicolor</name>
    <dbReference type="NCBI Taxonomy" id="1586634"/>
    <lineage>
        <taxon>Eukaryota</taxon>
        <taxon>Metazoa</taxon>
        <taxon>Ecdysozoa</taxon>
        <taxon>Arthropoda</taxon>
        <taxon>Hexapoda</taxon>
        <taxon>Insecta</taxon>
        <taxon>Pterygota</taxon>
        <taxon>Neoptera</taxon>
        <taxon>Endopterygota</taxon>
        <taxon>Coleoptera</taxon>
        <taxon>Polyphaga</taxon>
        <taxon>Cucujiformia</taxon>
        <taxon>Chrysomeloidea</taxon>
        <taxon>Cerambycidae</taxon>
        <taxon>Lepturinae</taxon>
        <taxon>Rhagiini</taxon>
        <taxon>Rhamnusium</taxon>
    </lineage>
</organism>
<evidence type="ECO:0000313" key="4">
    <source>
        <dbReference type="Proteomes" id="UP001162156"/>
    </source>
</evidence>
<dbReference type="InterPro" id="IPR011029">
    <property type="entry name" value="DEATH-like_dom_sf"/>
</dbReference>
<feature type="compositionally biased region" description="Basic and acidic residues" evidence="1">
    <location>
        <begin position="36"/>
        <end position="48"/>
    </location>
</feature>